<evidence type="ECO:0000256" key="1">
    <source>
        <dbReference type="SAM" id="MobiDB-lite"/>
    </source>
</evidence>
<accession>A0A6J4RWQ4</accession>
<feature type="compositionally biased region" description="Basic and acidic residues" evidence="1">
    <location>
        <begin position="9"/>
        <end position="22"/>
    </location>
</feature>
<feature type="region of interest" description="Disordered" evidence="1">
    <location>
        <begin position="1"/>
        <end position="165"/>
    </location>
</feature>
<proteinExistence type="predicted"/>
<evidence type="ECO:0000313" key="2">
    <source>
        <dbReference type="EMBL" id="CAA9483214.1"/>
    </source>
</evidence>
<reference evidence="2" key="1">
    <citation type="submission" date="2020-02" db="EMBL/GenBank/DDBJ databases">
        <authorList>
            <person name="Meier V. D."/>
        </authorList>
    </citation>
    <scope>NUCLEOTIDE SEQUENCE</scope>
    <source>
        <strain evidence="2">AVDCRST_MAG13</strain>
    </source>
</reference>
<gene>
    <name evidence="2" type="ORF">AVDCRST_MAG13-1294</name>
</gene>
<organism evidence="2">
    <name type="scientific">uncultured Solirubrobacteraceae bacterium</name>
    <dbReference type="NCBI Taxonomy" id="1162706"/>
    <lineage>
        <taxon>Bacteria</taxon>
        <taxon>Bacillati</taxon>
        <taxon>Actinomycetota</taxon>
        <taxon>Thermoleophilia</taxon>
        <taxon>Solirubrobacterales</taxon>
        <taxon>Solirubrobacteraceae</taxon>
        <taxon>environmental samples</taxon>
    </lineage>
</organism>
<protein>
    <submittedName>
        <fullName evidence="2">Uncharacterized protein</fullName>
    </submittedName>
</protein>
<name>A0A6J4RWQ4_9ACTN</name>
<feature type="compositionally biased region" description="Gly residues" evidence="1">
    <location>
        <begin position="23"/>
        <end position="33"/>
    </location>
</feature>
<sequence>MRPVFPPPRPERFLVRPRHGDARGAGGGGGRDGLPGARPHRPGRAPRRPPLPRGLRGTRDLPRRRRRGHGGAAKAGRLGERTLPPRTRGRVGRLRSWLRGPVAAAHNIPAAPGRRSLAVGRREEEPGLRPGDPARAGRRRERGPGVPDRGGPVRDDPVARALRRYRAPGEICRGSLYAPRGVRAGEHLR</sequence>
<dbReference type="AlphaFoldDB" id="A0A6J4RWQ4"/>
<feature type="compositionally biased region" description="Basic residues" evidence="1">
    <location>
        <begin position="38"/>
        <end position="47"/>
    </location>
</feature>
<dbReference type="EMBL" id="CADCVO010000202">
    <property type="protein sequence ID" value="CAA9483214.1"/>
    <property type="molecule type" value="Genomic_DNA"/>
</dbReference>